<evidence type="ECO:0000313" key="5">
    <source>
        <dbReference type="Proteomes" id="UP000737171"/>
    </source>
</evidence>
<dbReference type="InterPro" id="IPR013762">
    <property type="entry name" value="Integrase-like_cat_sf"/>
</dbReference>
<reference evidence="4 5" key="1">
    <citation type="submission" date="2020-05" db="EMBL/GenBank/DDBJ databases">
        <title>Aquincola sp. isolate from soil.</title>
        <authorList>
            <person name="Han J."/>
            <person name="Kim D.-U."/>
        </authorList>
    </citation>
    <scope>NUCLEOTIDE SEQUENCE [LARGE SCALE GENOMIC DNA]</scope>
    <source>
        <strain evidence="4 5">S2</strain>
    </source>
</reference>
<protein>
    <submittedName>
        <fullName evidence="4">Tyrosine-type recombinase/integrase</fullName>
    </submittedName>
</protein>
<name>A0ABX2EK61_9BURK</name>
<evidence type="ECO:0000256" key="2">
    <source>
        <dbReference type="SAM" id="MobiDB-lite"/>
    </source>
</evidence>
<accession>A0ABX2EK61</accession>
<organism evidence="4 5">
    <name type="scientific">Pseudaquabacterium terrae</name>
    <dbReference type="NCBI Taxonomy" id="2732868"/>
    <lineage>
        <taxon>Bacteria</taxon>
        <taxon>Pseudomonadati</taxon>
        <taxon>Pseudomonadota</taxon>
        <taxon>Betaproteobacteria</taxon>
        <taxon>Burkholderiales</taxon>
        <taxon>Sphaerotilaceae</taxon>
        <taxon>Pseudaquabacterium</taxon>
    </lineage>
</organism>
<dbReference type="Gene3D" id="1.10.443.10">
    <property type="entry name" value="Intergrase catalytic core"/>
    <property type="match status" value="1"/>
</dbReference>
<dbReference type="InterPro" id="IPR011010">
    <property type="entry name" value="DNA_brk_join_enz"/>
</dbReference>
<sequence length="133" mass="14756">MLGLNWNQIDMPRQMMTVAARDIKSRKTLRIPLNATAMEILRGQIGKHLEYVFLYKGRPLSATVNMAWRNALKKSGIETSGSTIRSTPGPACWIGSFVAVHKQNRTADRRSANSQRGGWGDGTRSAAECSIEH</sequence>
<dbReference type="EMBL" id="JABRWJ010000005">
    <property type="protein sequence ID" value="NRF68993.1"/>
    <property type="molecule type" value="Genomic_DNA"/>
</dbReference>
<dbReference type="SUPFAM" id="SSF56349">
    <property type="entry name" value="DNA breaking-rejoining enzymes"/>
    <property type="match status" value="1"/>
</dbReference>
<keyword evidence="5" id="KW-1185">Reference proteome</keyword>
<dbReference type="Pfam" id="PF00589">
    <property type="entry name" value="Phage_integrase"/>
    <property type="match status" value="1"/>
</dbReference>
<evidence type="ECO:0000313" key="4">
    <source>
        <dbReference type="EMBL" id="NRF68993.1"/>
    </source>
</evidence>
<feature type="domain" description="Tyr recombinase" evidence="3">
    <location>
        <begin position="2"/>
        <end position="85"/>
    </location>
</feature>
<comment type="caution">
    <text evidence="4">The sequence shown here is derived from an EMBL/GenBank/DDBJ whole genome shotgun (WGS) entry which is preliminary data.</text>
</comment>
<proteinExistence type="predicted"/>
<feature type="region of interest" description="Disordered" evidence="2">
    <location>
        <begin position="104"/>
        <end position="133"/>
    </location>
</feature>
<dbReference type="RefSeq" id="WP_173125225.1">
    <property type="nucleotide sequence ID" value="NZ_JABRWJ010000005.1"/>
</dbReference>
<gene>
    <name evidence="4" type="ORF">HLB44_18525</name>
</gene>
<evidence type="ECO:0000256" key="1">
    <source>
        <dbReference type="ARBA" id="ARBA00023172"/>
    </source>
</evidence>
<dbReference type="InterPro" id="IPR002104">
    <property type="entry name" value="Integrase_catalytic"/>
</dbReference>
<evidence type="ECO:0000259" key="3">
    <source>
        <dbReference type="Pfam" id="PF00589"/>
    </source>
</evidence>
<dbReference type="Proteomes" id="UP000737171">
    <property type="component" value="Unassembled WGS sequence"/>
</dbReference>
<keyword evidence="1" id="KW-0233">DNA recombination</keyword>